<protein>
    <submittedName>
        <fullName evidence="4">TfdA family taurine catabolism dioxygenase TauD</fullName>
    </submittedName>
</protein>
<accession>A0ABX2FIU3</accession>
<evidence type="ECO:0000313" key="4">
    <source>
        <dbReference type="EMBL" id="NRN70648.1"/>
    </source>
</evidence>
<reference evidence="4 5" key="1">
    <citation type="submission" date="2020-01" db="EMBL/GenBank/DDBJ databases">
        <title>Kibdelosporangium persica a novel Actinomycetes from a hot desert in Iran.</title>
        <authorList>
            <person name="Safaei N."/>
            <person name="Zaburannyi N."/>
            <person name="Mueller R."/>
            <person name="Wink J."/>
        </authorList>
    </citation>
    <scope>NUCLEOTIDE SEQUENCE [LARGE SCALE GENOMIC DNA]</scope>
    <source>
        <strain evidence="4 5">4NS15</strain>
    </source>
</reference>
<dbReference type="InterPro" id="IPR003819">
    <property type="entry name" value="TauD/TfdA-like"/>
</dbReference>
<evidence type="ECO:0000313" key="5">
    <source>
        <dbReference type="Proteomes" id="UP000763557"/>
    </source>
</evidence>
<evidence type="ECO:0000256" key="1">
    <source>
        <dbReference type="ARBA" id="ARBA00023002"/>
    </source>
</evidence>
<keyword evidence="5" id="KW-1185">Reference proteome</keyword>
<dbReference type="RefSeq" id="WP_173141779.1">
    <property type="nucleotide sequence ID" value="NZ_CBCSGW010000032.1"/>
</dbReference>
<evidence type="ECO:0000259" key="3">
    <source>
        <dbReference type="Pfam" id="PF02668"/>
    </source>
</evidence>
<dbReference type="InterPro" id="IPR042098">
    <property type="entry name" value="TauD-like_sf"/>
</dbReference>
<comment type="caution">
    <text evidence="4">The sequence shown here is derived from an EMBL/GenBank/DDBJ whole genome shotgun (WGS) entry which is preliminary data.</text>
</comment>
<dbReference type="SUPFAM" id="SSF51197">
    <property type="entry name" value="Clavaminate synthase-like"/>
    <property type="match status" value="1"/>
</dbReference>
<keyword evidence="1" id="KW-0560">Oxidoreductase</keyword>
<dbReference type="Proteomes" id="UP000763557">
    <property type="component" value="Unassembled WGS sequence"/>
</dbReference>
<keyword evidence="4" id="KW-0223">Dioxygenase</keyword>
<proteinExistence type="predicted"/>
<keyword evidence="2" id="KW-0408">Iron</keyword>
<name>A0ABX2FIU3_9PSEU</name>
<gene>
    <name evidence="4" type="ORF">GC106_79190</name>
</gene>
<dbReference type="GO" id="GO:0051213">
    <property type="term" value="F:dioxygenase activity"/>
    <property type="evidence" value="ECO:0007669"/>
    <property type="project" value="UniProtKB-KW"/>
</dbReference>
<dbReference type="EMBL" id="JAAATY010000042">
    <property type="protein sequence ID" value="NRN70648.1"/>
    <property type="molecule type" value="Genomic_DNA"/>
</dbReference>
<organism evidence="4 5">
    <name type="scientific">Kibdelosporangium persicum</name>
    <dbReference type="NCBI Taxonomy" id="2698649"/>
    <lineage>
        <taxon>Bacteria</taxon>
        <taxon>Bacillati</taxon>
        <taxon>Actinomycetota</taxon>
        <taxon>Actinomycetes</taxon>
        <taxon>Pseudonocardiales</taxon>
        <taxon>Pseudonocardiaceae</taxon>
        <taxon>Kibdelosporangium</taxon>
    </lineage>
</organism>
<feature type="domain" description="TauD/TfdA-like" evidence="3">
    <location>
        <begin position="206"/>
        <end position="259"/>
    </location>
</feature>
<evidence type="ECO:0000256" key="2">
    <source>
        <dbReference type="ARBA" id="ARBA00023004"/>
    </source>
</evidence>
<dbReference type="Gene3D" id="3.60.130.10">
    <property type="entry name" value="Clavaminate synthase-like"/>
    <property type="match status" value="1"/>
</dbReference>
<dbReference type="Pfam" id="PF02668">
    <property type="entry name" value="TauD"/>
    <property type="match status" value="1"/>
</dbReference>
<sequence length="280" mass="30860">MGTLPIVHSPWSAREARTLAREGFSKEGHAFRAAVLGALRSPACCCLLRTTGFHEFGDPADTQAFVTALTGLLGQVSDDNRGTTGNYVDRVEPTDPDGSDITVGLGECEAHSDESSKLLPEDIVILWCVRQASAGGASRIWASPRLRPHLGDAEATLREPEFLFGGNGRVPGRVVKAPVLYGSDGIRFRLGALRSGHEVCHRPLRPDQEQAVQRLIEAFTKVQPTELLLQPGEALVMLNRRVLHARTSFSDRRRLLLRTRCFNPEMSNSQHDQARWYRSG</sequence>